<dbReference type="SUPFAM" id="SSF51905">
    <property type="entry name" value="FAD/NAD(P)-binding domain"/>
    <property type="match status" value="1"/>
</dbReference>
<proteinExistence type="predicted"/>
<dbReference type="CDD" id="cd22750">
    <property type="entry name" value="OTU_C64"/>
    <property type="match status" value="1"/>
</dbReference>
<dbReference type="InterPro" id="IPR003323">
    <property type="entry name" value="OTU_dom"/>
</dbReference>
<reference evidence="9" key="1">
    <citation type="journal article" date="2019" name="Plant J.">
        <title>Chlorella vulgaris genome assembly and annotation reveals the molecular basis for metabolic acclimation to high light conditions.</title>
        <authorList>
            <person name="Cecchin M."/>
            <person name="Marcolungo L."/>
            <person name="Rossato M."/>
            <person name="Girolomoni L."/>
            <person name="Cosentino E."/>
            <person name="Cuine S."/>
            <person name="Li-Beisson Y."/>
            <person name="Delledonne M."/>
            <person name="Ballottari M."/>
        </authorList>
    </citation>
    <scope>NUCLEOTIDE SEQUENCE</scope>
    <source>
        <strain evidence="9">211/11P</strain>
    </source>
</reference>
<evidence type="ECO:0000313" key="9">
    <source>
        <dbReference type="EMBL" id="KAI3425970.1"/>
    </source>
</evidence>
<dbReference type="GO" id="GO:0004502">
    <property type="term" value="F:kynurenine 3-monooxygenase activity"/>
    <property type="evidence" value="ECO:0007669"/>
    <property type="project" value="TreeGrafter"/>
</dbReference>
<dbReference type="Pfam" id="PF13450">
    <property type="entry name" value="NAD_binding_8"/>
    <property type="match status" value="1"/>
</dbReference>
<accession>A0A9D4YTT5</accession>
<keyword evidence="10" id="KW-1185">Reference proteome</keyword>
<dbReference type="Pfam" id="PF01494">
    <property type="entry name" value="FAD_binding_3"/>
    <property type="match status" value="1"/>
</dbReference>
<dbReference type="PROSITE" id="PS50802">
    <property type="entry name" value="OTU"/>
    <property type="match status" value="1"/>
</dbReference>
<feature type="compositionally biased region" description="Low complexity" evidence="7">
    <location>
        <begin position="614"/>
        <end position="623"/>
    </location>
</feature>
<comment type="cofactor">
    <cofactor evidence="1">
        <name>FAD</name>
        <dbReference type="ChEBI" id="CHEBI:57692"/>
    </cofactor>
</comment>
<evidence type="ECO:0000256" key="7">
    <source>
        <dbReference type="SAM" id="MobiDB-lite"/>
    </source>
</evidence>
<keyword evidence="6" id="KW-0503">Monooxygenase</keyword>
<evidence type="ECO:0000256" key="5">
    <source>
        <dbReference type="ARBA" id="ARBA00023002"/>
    </source>
</evidence>
<dbReference type="Gene3D" id="3.50.50.60">
    <property type="entry name" value="FAD/NAD(P)-binding domain"/>
    <property type="match status" value="2"/>
</dbReference>
<dbReference type="PANTHER" id="PTHR46028:SF2">
    <property type="entry name" value="KYNURENINE 3-MONOOXYGENASE"/>
    <property type="match status" value="1"/>
</dbReference>
<feature type="compositionally biased region" description="Polar residues" evidence="7">
    <location>
        <begin position="947"/>
        <end position="957"/>
    </location>
</feature>
<keyword evidence="2" id="KW-0285">Flavoprotein</keyword>
<comment type="caution">
    <text evidence="9">The sequence shown here is derived from an EMBL/GenBank/DDBJ whole genome shotgun (WGS) entry which is preliminary data.</text>
</comment>
<feature type="compositionally biased region" description="Basic and acidic residues" evidence="7">
    <location>
        <begin position="1"/>
        <end position="13"/>
    </location>
</feature>
<feature type="region of interest" description="Disordered" evidence="7">
    <location>
        <begin position="937"/>
        <end position="957"/>
    </location>
</feature>
<dbReference type="AlphaFoldDB" id="A0A9D4YTT5"/>
<dbReference type="InterPro" id="IPR036188">
    <property type="entry name" value="FAD/NAD-bd_sf"/>
</dbReference>
<reference evidence="9" key="2">
    <citation type="submission" date="2020-11" db="EMBL/GenBank/DDBJ databases">
        <authorList>
            <person name="Cecchin M."/>
            <person name="Marcolungo L."/>
            <person name="Rossato M."/>
            <person name="Girolomoni L."/>
            <person name="Cosentino E."/>
            <person name="Cuine S."/>
            <person name="Li-Beisson Y."/>
            <person name="Delledonne M."/>
            <person name="Ballottari M."/>
        </authorList>
    </citation>
    <scope>NUCLEOTIDE SEQUENCE</scope>
    <source>
        <strain evidence="9">211/11P</strain>
        <tissue evidence="9">Whole cell</tissue>
    </source>
</reference>
<feature type="region of interest" description="Disordered" evidence="7">
    <location>
        <begin position="614"/>
        <end position="649"/>
    </location>
</feature>
<keyword evidence="3" id="KW-0274">FAD</keyword>
<dbReference type="PRINTS" id="PR00420">
    <property type="entry name" value="RNGMNOXGNASE"/>
</dbReference>
<dbReference type="Proteomes" id="UP001055712">
    <property type="component" value="Unassembled WGS sequence"/>
</dbReference>
<feature type="domain" description="OTU" evidence="8">
    <location>
        <begin position="695"/>
        <end position="842"/>
    </location>
</feature>
<name>A0A9D4YTT5_CHLVU</name>
<feature type="region of interest" description="Disordered" evidence="7">
    <location>
        <begin position="1"/>
        <end position="38"/>
    </location>
</feature>
<feature type="region of interest" description="Disordered" evidence="7">
    <location>
        <begin position="555"/>
        <end position="574"/>
    </location>
</feature>
<evidence type="ECO:0000256" key="3">
    <source>
        <dbReference type="ARBA" id="ARBA00022827"/>
    </source>
</evidence>
<dbReference type="GO" id="GO:0071949">
    <property type="term" value="F:FAD binding"/>
    <property type="evidence" value="ECO:0007669"/>
    <property type="project" value="InterPro"/>
</dbReference>
<dbReference type="EMBL" id="SIDB01000011">
    <property type="protein sequence ID" value="KAI3425970.1"/>
    <property type="molecule type" value="Genomic_DNA"/>
</dbReference>
<evidence type="ECO:0000256" key="4">
    <source>
        <dbReference type="ARBA" id="ARBA00022857"/>
    </source>
</evidence>
<dbReference type="GO" id="GO:0070189">
    <property type="term" value="P:kynurenine metabolic process"/>
    <property type="evidence" value="ECO:0007669"/>
    <property type="project" value="TreeGrafter"/>
</dbReference>
<evidence type="ECO:0000256" key="2">
    <source>
        <dbReference type="ARBA" id="ARBA00022630"/>
    </source>
</evidence>
<dbReference type="OrthoDB" id="10064699at2759"/>
<evidence type="ECO:0000256" key="6">
    <source>
        <dbReference type="ARBA" id="ARBA00023033"/>
    </source>
</evidence>
<dbReference type="PANTHER" id="PTHR46028">
    <property type="entry name" value="KYNURENINE 3-MONOOXYGENASE"/>
    <property type="match status" value="1"/>
</dbReference>
<keyword evidence="4" id="KW-0521">NADP</keyword>
<evidence type="ECO:0000256" key="1">
    <source>
        <dbReference type="ARBA" id="ARBA00001974"/>
    </source>
</evidence>
<dbReference type="InterPro" id="IPR002938">
    <property type="entry name" value="FAD-bd"/>
</dbReference>
<sequence length="957" mass="100083">MSDEAKRDPDASAERTAVSKAPQDPASTSSKADEQLKTTPAQGAAVVVVGAGPAGLLAAHFLARHHGCKVSVFDRRAHPGPIPIPPGDNDDDDRAFALAMNKRGGAAITAAGLDVAAFTSIPGTHMSVVKDQVMAKGDGLPQAAGSGGSLVHVAFDQPRVMGSRQSFVRALLHQIEQQQASISSSPLNSGEIASSGSGSGSANALPGGGSIAFHWEAAFVSADLAGCTATFQLPDGGTATHPFSLLVAADGYWSRVRRAAEQQDRDLQVTTLPANRQYKVVRGLPAVPYLPLIPQQGPGRLFMVQEAAAGLKAAGGGPPATFFLSHPSAETGVTAVLSMAQWRWEGLEGKEACLQLLASSFPSLPSDWMQEIAAQLAARPLHETGMQVHANQLHARGVVLLGDAGHAVSPATSNGMNSAMEDALVLHQALQRVGDDLASLPAAYTAARLDDAQALLWLDTAMSALAGRGGDSAAFKASVVARLALGKVTGGWVRPHAFLLLKDGSLPYAEARRQVERDAAAAKVVTTGAGLTLLAAAAAGALSGMRGARTLQEGIGRPAGAGREEDDGQLAATPSVDPDLWAAIHASLEEQSKQKRRQLGRHLSDAAPELAGRLRQQRGNQLQCSDEGVTHFGSPGGASQPGKGGAGDSGLVLPSFSAFPPHVRAAVLDQLCNASLQQEAEQEGIINSVPGCTSQLVLTTLGDGNCLSHACSLGIWGIHDRDSRLRSAIRATMSHPVAGPNIRVRFERQLALNGIPEADWAAEWRRELSSLLTPSSYLSDVHCYTLANVPRRPLIIYGDAQAAAAALSGVYLPSLWPLHAQCSRQPLAVLFGWSHFSLLCTVQGEGPASPPLLPLSTRDAALQLRFLTEEEAQAQQALPSSSSSTDPQLELLQRYLDAERLFNGTLGVRLSEVPRPHVMVELLGSIFLRQAAAAEEDGEAAGEEASGCQTDNTHSSL</sequence>
<protein>
    <recommendedName>
        <fullName evidence="8">OTU domain-containing protein</fullName>
    </recommendedName>
</protein>
<keyword evidence="5" id="KW-0560">Oxidoreductase</keyword>
<organism evidence="9 10">
    <name type="scientific">Chlorella vulgaris</name>
    <name type="common">Green alga</name>
    <dbReference type="NCBI Taxonomy" id="3077"/>
    <lineage>
        <taxon>Eukaryota</taxon>
        <taxon>Viridiplantae</taxon>
        <taxon>Chlorophyta</taxon>
        <taxon>core chlorophytes</taxon>
        <taxon>Trebouxiophyceae</taxon>
        <taxon>Chlorellales</taxon>
        <taxon>Chlorellaceae</taxon>
        <taxon>Chlorella clade</taxon>
        <taxon>Chlorella</taxon>
    </lineage>
</organism>
<evidence type="ECO:0000313" key="10">
    <source>
        <dbReference type="Proteomes" id="UP001055712"/>
    </source>
</evidence>
<gene>
    <name evidence="9" type="ORF">D9Q98_007938</name>
</gene>
<evidence type="ECO:0000259" key="8">
    <source>
        <dbReference type="PROSITE" id="PS50802"/>
    </source>
</evidence>